<accession>A0A6G9YHF5</accession>
<dbReference type="AlphaFoldDB" id="A0A6G9YHF5"/>
<feature type="signal peptide" evidence="1">
    <location>
        <begin position="1"/>
        <end position="28"/>
    </location>
</feature>
<protein>
    <recommendedName>
        <fullName evidence="4">Secreted protein</fullName>
    </recommendedName>
</protein>
<dbReference type="EMBL" id="CP046172">
    <property type="protein sequence ID" value="QIS12679.1"/>
    <property type="molecule type" value="Genomic_DNA"/>
</dbReference>
<gene>
    <name evidence="2" type="ORF">F5544_24110</name>
</gene>
<sequence length="147" mass="15441">MTVELLRRGLAVAACSVAALLPAMPNAAADIVGIIVYNTGSEGPVMGCPQTIMAGITNPADSRYEITDNGIQLQPVTLDANSDPQVLWTPGNVGWHAIEVRQFAPDGQVSVGRLDIEVHRVGINTGSACFVNGVPFLINPRTGSLFT</sequence>
<evidence type="ECO:0008006" key="4">
    <source>
        <dbReference type="Google" id="ProtNLM"/>
    </source>
</evidence>
<reference evidence="2 3" key="1">
    <citation type="journal article" date="2019" name="ACS Chem. Biol.">
        <title>Identification and Mobilization of a Cryptic Antibiotic Biosynthesis Gene Locus from a Human-Pathogenic Nocardia Isolate.</title>
        <authorList>
            <person name="Herisse M."/>
            <person name="Ishida K."/>
            <person name="Porter J.L."/>
            <person name="Howden B."/>
            <person name="Hertweck C."/>
            <person name="Stinear T.P."/>
            <person name="Pidot S.J."/>
        </authorList>
    </citation>
    <scope>NUCLEOTIDE SEQUENCE [LARGE SCALE GENOMIC DNA]</scope>
    <source>
        <strain evidence="2 3">AUSMDU00012717</strain>
    </source>
</reference>
<keyword evidence="3" id="KW-1185">Reference proteome</keyword>
<keyword evidence="1" id="KW-0732">Signal</keyword>
<proteinExistence type="predicted"/>
<feature type="chain" id="PRO_5038809236" description="Secreted protein" evidence="1">
    <location>
        <begin position="29"/>
        <end position="147"/>
    </location>
</feature>
<dbReference type="RefSeq" id="WP_167475332.1">
    <property type="nucleotide sequence ID" value="NZ_CP046172.1"/>
</dbReference>
<evidence type="ECO:0000313" key="3">
    <source>
        <dbReference type="Proteomes" id="UP000503540"/>
    </source>
</evidence>
<organism evidence="2 3">
    <name type="scientific">Nocardia arthritidis</name>
    <dbReference type="NCBI Taxonomy" id="228602"/>
    <lineage>
        <taxon>Bacteria</taxon>
        <taxon>Bacillati</taxon>
        <taxon>Actinomycetota</taxon>
        <taxon>Actinomycetes</taxon>
        <taxon>Mycobacteriales</taxon>
        <taxon>Nocardiaceae</taxon>
        <taxon>Nocardia</taxon>
    </lineage>
</organism>
<name>A0A6G9YHF5_9NOCA</name>
<dbReference type="Proteomes" id="UP000503540">
    <property type="component" value="Chromosome"/>
</dbReference>
<dbReference type="KEGG" id="nah:F5544_24110"/>
<evidence type="ECO:0000256" key="1">
    <source>
        <dbReference type="SAM" id="SignalP"/>
    </source>
</evidence>
<evidence type="ECO:0000313" key="2">
    <source>
        <dbReference type="EMBL" id="QIS12679.1"/>
    </source>
</evidence>